<organism evidence="1">
    <name type="scientific">uncultured Gemmatimonadota bacterium</name>
    <dbReference type="NCBI Taxonomy" id="203437"/>
    <lineage>
        <taxon>Bacteria</taxon>
        <taxon>Pseudomonadati</taxon>
        <taxon>Gemmatimonadota</taxon>
        <taxon>environmental samples</taxon>
    </lineage>
</organism>
<feature type="non-terminal residue" evidence="1">
    <location>
        <position position="40"/>
    </location>
</feature>
<sequence>MSADASAPVLSQSASGRYVVVLNDDADPRSVAAIAGVRPR</sequence>
<dbReference type="EMBL" id="CADCTV010000778">
    <property type="protein sequence ID" value="CAA9360659.1"/>
    <property type="molecule type" value="Genomic_DNA"/>
</dbReference>
<gene>
    <name evidence="1" type="ORF">AVDCRST_MAG89-3720</name>
</gene>
<name>A0A6J4MI83_9BACT</name>
<evidence type="ECO:0000313" key="1">
    <source>
        <dbReference type="EMBL" id="CAA9360659.1"/>
    </source>
</evidence>
<reference evidence="1" key="1">
    <citation type="submission" date="2020-02" db="EMBL/GenBank/DDBJ databases">
        <authorList>
            <person name="Meier V. D."/>
        </authorList>
    </citation>
    <scope>NUCLEOTIDE SEQUENCE</scope>
    <source>
        <strain evidence="1">AVDCRST_MAG89</strain>
    </source>
</reference>
<accession>A0A6J4MI83</accession>
<dbReference type="AlphaFoldDB" id="A0A6J4MI83"/>
<protein>
    <submittedName>
        <fullName evidence="1">Uncharacterized protein</fullName>
    </submittedName>
</protein>
<proteinExistence type="predicted"/>